<feature type="non-terminal residue" evidence="1">
    <location>
        <position position="1"/>
    </location>
</feature>
<reference evidence="1" key="1">
    <citation type="submission" date="2014-05" db="EMBL/GenBank/DDBJ databases">
        <authorList>
            <person name="Chronopoulou M."/>
        </authorList>
    </citation>
    <scope>NUCLEOTIDE SEQUENCE</scope>
    <source>
        <tissue evidence="1">Whole organism</tissue>
    </source>
</reference>
<dbReference type="PANTHER" id="PTHR21439">
    <property type="entry name" value="OXIDORED-NITRO DOMAIN-CONTAINING PROTEIN"/>
    <property type="match status" value="1"/>
</dbReference>
<dbReference type="OrthoDB" id="2157380at2759"/>
<organism evidence="1">
    <name type="scientific">Lepeophtheirus salmonis</name>
    <name type="common">Salmon louse</name>
    <name type="synonym">Caligus salmonis</name>
    <dbReference type="NCBI Taxonomy" id="72036"/>
    <lineage>
        <taxon>Eukaryota</taxon>
        <taxon>Metazoa</taxon>
        <taxon>Ecdysozoa</taxon>
        <taxon>Arthropoda</taxon>
        <taxon>Crustacea</taxon>
        <taxon>Multicrustacea</taxon>
        <taxon>Hexanauplia</taxon>
        <taxon>Copepoda</taxon>
        <taxon>Siphonostomatoida</taxon>
        <taxon>Caligidae</taxon>
        <taxon>Lepeophtheirus</taxon>
    </lineage>
</organism>
<dbReference type="InterPro" id="IPR019332">
    <property type="entry name" value="OSCP1"/>
</dbReference>
<sequence>IPGTFISFVWSCFYKMTHRMMPILFINLGGEMMYIVNQRLIAQEVPPDRSLKVLNDIAGTMFNRKFIEEIFINHQSLYNKEILRTMFEKLVHASIMRLNENSMEKLYDLMIMAVKFQILSCRHPKEILGVTLNHLDAIRTFVSEDDVISNLQLTHQLLIKNNAELSIAQFQSIRYSILNFLGGDKIRVSVFLNEGLQKLDGSLLFEPSYLIPQEIVPAGEITFFDEDENTKKTTKFFPGMEYEFVDSKCFLEWNTIGKRGTALGTNLYYSDNLGRKDETESLHNYNPMNSRSQSHPPKYDRKFVKDELNLLAKLLCRNQDDCKNTGDTEDRSTFKLNLFNNLDTSTDGKRNEKCTFLEDFTYSRDQSESREEIEKVMKEMMPMSITEEDEDILSLLDKAT</sequence>
<protein>
    <submittedName>
        <fullName evidence="1">Organic solute carrier partner 1 [Monodelphis domestica]</fullName>
    </submittedName>
</protein>
<gene>
    <name evidence="1" type="primary">OSCP1</name>
</gene>
<dbReference type="PANTHER" id="PTHR21439:SF0">
    <property type="entry name" value="PROTEIN OSCP1"/>
    <property type="match status" value="1"/>
</dbReference>
<dbReference type="AlphaFoldDB" id="A0A0K2TX55"/>
<dbReference type="GO" id="GO:0005886">
    <property type="term" value="C:plasma membrane"/>
    <property type="evidence" value="ECO:0007669"/>
    <property type="project" value="TreeGrafter"/>
</dbReference>
<name>A0A0K2TX55_LEPSM</name>
<dbReference type="EMBL" id="HACA01013212">
    <property type="protein sequence ID" value="CDW30573.1"/>
    <property type="molecule type" value="Transcribed_RNA"/>
</dbReference>
<evidence type="ECO:0000313" key="1">
    <source>
        <dbReference type="EMBL" id="CDW30573.1"/>
    </source>
</evidence>
<accession>A0A0K2TX55</accession>
<dbReference type="Pfam" id="PF10188">
    <property type="entry name" value="Oscp1"/>
    <property type="match status" value="1"/>
</dbReference>
<dbReference type="GO" id="GO:0005737">
    <property type="term" value="C:cytoplasm"/>
    <property type="evidence" value="ECO:0007669"/>
    <property type="project" value="TreeGrafter"/>
</dbReference>
<proteinExistence type="predicted"/>